<dbReference type="InterPro" id="IPR002575">
    <property type="entry name" value="Aminoglycoside_PTrfase"/>
</dbReference>
<accession>A0A221W2H1</accession>
<dbReference type="KEGG" id="ahg:AHOG_11230"/>
<dbReference type="Pfam" id="PF01636">
    <property type="entry name" value="APH"/>
    <property type="match status" value="1"/>
</dbReference>
<keyword evidence="1" id="KW-0808">Transferase</keyword>
<dbReference type="RefSeq" id="WP_093941320.1">
    <property type="nucleotide sequence ID" value="NZ_CP022521.1"/>
</dbReference>
<name>A0A221W2H1_9PSEU</name>
<evidence type="ECO:0000313" key="1">
    <source>
        <dbReference type="EMBL" id="ASO19889.1"/>
    </source>
</evidence>
<sequence>MQAAQAGRLTDEELSVLLGDAGLETTVRERRRLTGGLYNSVHRLRLADESRVVVKVSPDPTLPAMRYEKHILRTEALYFRLTGARNAPVPVVLHTAFDHPRIGADVLLTTELPGSPWSERTAMLSESTRSRTRRRLAEVVAGLHRVTGDRFGYPARSLGPTATTWRAAFHTMIEAVLADAERFDAPLPLPVSEIRAVVRGVLGDDPDSPQAATDGLLDAVTTPVLVHFDLWAGNILLDGPDAAPVIGGVIDGERAFWGDPAADLVSLALFEDIEQDEEFLTAYRDAGGLVVFDEDTRLRQALYRGYLYLIMLVETVPRGTSGEALVRLRRRLGGLLMSDLASLRRA</sequence>
<dbReference type="OrthoDB" id="5490445at2"/>
<evidence type="ECO:0000313" key="2">
    <source>
        <dbReference type="Proteomes" id="UP000204221"/>
    </source>
</evidence>
<dbReference type="InterPro" id="IPR051678">
    <property type="entry name" value="AGP_Transferase"/>
</dbReference>
<dbReference type="Gene3D" id="3.90.1200.10">
    <property type="match status" value="1"/>
</dbReference>
<dbReference type="EMBL" id="CP022521">
    <property type="protein sequence ID" value="ASO19889.1"/>
    <property type="molecule type" value="Genomic_DNA"/>
</dbReference>
<keyword evidence="2" id="KW-1185">Reference proteome</keyword>
<dbReference type="PANTHER" id="PTHR21310">
    <property type="entry name" value="AMINOGLYCOSIDE PHOSPHOTRANSFERASE-RELATED-RELATED"/>
    <property type="match status" value="1"/>
</dbReference>
<gene>
    <name evidence="1" type="ORF">AHOG_11230</name>
</gene>
<dbReference type="InterPro" id="IPR011009">
    <property type="entry name" value="Kinase-like_dom_sf"/>
</dbReference>
<reference evidence="1 2" key="1">
    <citation type="submission" date="2017-07" db="EMBL/GenBank/DDBJ databases">
        <title>Complete genome sequence of Actinoalloteichus hoggarensis DSM 45943, type strain of Actinoalloteichus hoggarensis.</title>
        <authorList>
            <person name="Ruckert C."/>
            <person name="Nouioui I."/>
            <person name="Willmese J."/>
            <person name="van Wezel G."/>
            <person name="Klenk H.-P."/>
            <person name="Kalinowski J."/>
            <person name="Zotchev S.B."/>
        </authorList>
    </citation>
    <scope>NUCLEOTIDE SEQUENCE [LARGE SCALE GENOMIC DNA]</scope>
    <source>
        <strain evidence="1 2">DSM 45943</strain>
    </source>
</reference>
<dbReference type="PANTHER" id="PTHR21310:SF15">
    <property type="entry name" value="AMINOGLYCOSIDE PHOSPHOTRANSFERASE DOMAIN-CONTAINING PROTEIN"/>
    <property type="match status" value="1"/>
</dbReference>
<organism evidence="1 2">
    <name type="scientific">Actinoalloteichus hoggarensis</name>
    <dbReference type="NCBI Taxonomy" id="1470176"/>
    <lineage>
        <taxon>Bacteria</taxon>
        <taxon>Bacillati</taxon>
        <taxon>Actinomycetota</taxon>
        <taxon>Actinomycetes</taxon>
        <taxon>Pseudonocardiales</taxon>
        <taxon>Pseudonocardiaceae</taxon>
        <taxon>Actinoalloteichus</taxon>
    </lineage>
</organism>
<proteinExistence type="predicted"/>
<dbReference type="SUPFAM" id="SSF56112">
    <property type="entry name" value="Protein kinase-like (PK-like)"/>
    <property type="match status" value="1"/>
</dbReference>
<dbReference type="AlphaFoldDB" id="A0A221W2H1"/>
<dbReference type="GO" id="GO:0016740">
    <property type="term" value="F:transferase activity"/>
    <property type="evidence" value="ECO:0007669"/>
    <property type="project" value="UniProtKB-KW"/>
</dbReference>
<protein>
    <submittedName>
        <fullName evidence="1">Phosphotransferase enzyme family protein</fullName>
    </submittedName>
</protein>
<dbReference type="Gene3D" id="3.30.200.20">
    <property type="entry name" value="Phosphorylase Kinase, domain 1"/>
    <property type="match status" value="1"/>
</dbReference>
<dbReference type="Proteomes" id="UP000204221">
    <property type="component" value="Chromosome"/>
</dbReference>